<evidence type="ECO:0000313" key="3">
    <source>
        <dbReference type="EMBL" id="CEI60174.1"/>
    </source>
</evidence>
<dbReference type="PROSITE" id="PS50948">
    <property type="entry name" value="PAN"/>
    <property type="match status" value="1"/>
</dbReference>
<feature type="signal peptide" evidence="1">
    <location>
        <begin position="1"/>
        <end position="19"/>
    </location>
</feature>
<evidence type="ECO:0000259" key="2">
    <source>
        <dbReference type="PROSITE" id="PS50948"/>
    </source>
</evidence>
<dbReference type="GeneID" id="37256249"/>
<dbReference type="STRING" id="56646.A0A2L2SSM8"/>
<sequence>MIAPNVLVAIVGFAAGVMAGPCKPSKMATATGTTSTDTVASSAQTSSIDTTAITGTAITTTETATTTISPAESVCLKSPAPAGKACNAQGSGEGRLDFLDQGDATTLATCLKSCQDKAGCVAFALSPDEDCTLWGGIFTGTSSDRTPWTWYDMDCFCDETSTTTTGSATETTSTETMTTELTTSSAEFTSTTSTMAAATTTAAVVDSCVNNEKTPVPTDKVCNKHGYYNGDLTYKDNPDARTMESCRQACRDSDGCTVFAFTPGQSCWTYGGTIDGITEHQTTYSWYEMECFCGLDDAMATTTAEATTTTDTTADPPIFT</sequence>
<protein>
    <recommendedName>
        <fullName evidence="2">Apple domain-containing protein</fullName>
    </recommendedName>
</protein>
<proteinExistence type="predicted"/>
<dbReference type="KEGG" id="fvn:FVRRES_04610"/>
<dbReference type="AlphaFoldDB" id="A0A2L2SSM8"/>
<dbReference type="RefSeq" id="XP_025583894.1">
    <property type="nucleotide sequence ID" value="XM_025732938.1"/>
</dbReference>
<keyword evidence="1" id="KW-0732">Signal</keyword>
<organism evidence="3 4">
    <name type="scientific">Fusarium venenatum</name>
    <dbReference type="NCBI Taxonomy" id="56646"/>
    <lineage>
        <taxon>Eukaryota</taxon>
        <taxon>Fungi</taxon>
        <taxon>Dikarya</taxon>
        <taxon>Ascomycota</taxon>
        <taxon>Pezizomycotina</taxon>
        <taxon>Sordariomycetes</taxon>
        <taxon>Hypocreomycetidae</taxon>
        <taxon>Hypocreales</taxon>
        <taxon>Nectriaceae</taxon>
        <taxon>Fusarium</taxon>
    </lineage>
</organism>
<dbReference type="Proteomes" id="UP000245910">
    <property type="component" value="Chromosome II"/>
</dbReference>
<keyword evidence="4" id="KW-1185">Reference proteome</keyword>
<name>A0A2L2SSM8_9HYPO</name>
<feature type="chain" id="PRO_5014811401" description="Apple domain-containing protein" evidence="1">
    <location>
        <begin position="20"/>
        <end position="320"/>
    </location>
</feature>
<reference evidence="4" key="1">
    <citation type="submission" date="2014-10" db="EMBL/GenBank/DDBJ databases">
        <authorList>
            <person name="King R."/>
        </authorList>
    </citation>
    <scope>NUCLEOTIDE SEQUENCE [LARGE SCALE GENOMIC DNA]</scope>
    <source>
        <strain evidence="4">A3/5</strain>
    </source>
</reference>
<dbReference type="InterPro" id="IPR003609">
    <property type="entry name" value="Pan_app"/>
</dbReference>
<evidence type="ECO:0000256" key="1">
    <source>
        <dbReference type="SAM" id="SignalP"/>
    </source>
</evidence>
<dbReference type="OrthoDB" id="5102873at2759"/>
<dbReference type="EMBL" id="LN649230">
    <property type="protein sequence ID" value="CEI60174.1"/>
    <property type="molecule type" value="Genomic_DNA"/>
</dbReference>
<dbReference type="Pfam" id="PF14295">
    <property type="entry name" value="PAN_4"/>
    <property type="match status" value="2"/>
</dbReference>
<feature type="domain" description="Apple" evidence="2">
    <location>
        <begin position="222"/>
        <end position="291"/>
    </location>
</feature>
<accession>A0A2L2SSM8</accession>
<evidence type="ECO:0000313" key="4">
    <source>
        <dbReference type="Proteomes" id="UP000245910"/>
    </source>
</evidence>